<gene>
    <name evidence="1" type="ORF">NG792_18615</name>
</gene>
<dbReference type="EMBL" id="JAMXFA010000027">
    <property type="protein sequence ID" value="MCT7979734.1"/>
    <property type="molecule type" value="Genomic_DNA"/>
</dbReference>
<reference evidence="1 2" key="1">
    <citation type="journal article" date="2022" name="Front. Microbiol.">
        <title>High genomic differentiation and limited gene flow indicate recent cryptic speciation within the genus Laspinema (cyanobacteria).</title>
        <authorList>
            <person name="Stanojkovic A."/>
            <person name="Skoupy S."/>
            <person name="Skaloud P."/>
            <person name="Dvorak P."/>
        </authorList>
    </citation>
    <scope>NUCLEOTIDE SEQUENCE [LARGE SCALE GENOMIC DNA]</scope>
    <source>
        <strain evidence="1 2">D3b</strain>
    </source>
</reference>
<name>A0ABT2NAK9_9CYAN</name>
<accession>A0ABT2NAK9</accession>
<proteinExistence type="predicted"/>
<comment type="caution">
    <text evidence="1">The sequence shown here is derived from an EMBL/GenBank/DDBJ whole genome shotgun (WGS) entry which is preliminary data.</text>
</comment>
<protein>
    <submittedName>
        <fullName evidence="1">DUF4278 domain-containing protein</fullName>
    </submittedName>
</protein>
<sequence>MKLTYRGISYESNPVPTPNITPLELAGQYRGVHWRLSNALTYPMEEPTAELMYRGATYSTGTAQVVVKESYETPPCIPTAPVDQLWVANLEEKARALTLSNGLAIKKRQQAMLGRVAAEVGLSSDISNYWNRIQGKVHPSFRASYSRSSASLS</sequence>
<keyword evidence="2" id="KW-1185">Reference proteome</keyword>
<dbReference type="RefSeq" id="WP_261236393.1">
    <property type="nucleotide sequence ID" value="NZ_JAMXFA010000027.1"/>
</dbReference>
<dbReference type="Pfam" id="PF14105">
    <property type="entry name" value="DUF4278"/>
    <property type="match status" value="1"/>
</dbReference>
<dbReference type="InterPro" id="IPR025458">
    <property type="entry name" value="DUF4278"/>
</dbReference>
<organism evidence="1 2">
    <name type="scientific">Laspinema olomoucense D3b</name>
    <dbReference type="NCBI Taxonomy" id="2953688"/>
    <lineage>
        <taxon>Bacteria</taxon>
        <taxon>Bacillati</taxon>
        <taxon>Cyanobacteriota</taxon>
        <taxon>Cyanophyceae</taxon>
        <taxon>Oscillatoriophycideae</taxon>
        <taxon>Oscillatoriales</taxon>
        <taxon>Laspinemataceae</taxon>
        <taxon>Laspinema</taxon>
        <taxon>Laspinema olomoucense</taxon>
    </lineage>
</organism>
<dbReference type="Proteomes" id="UP001525961">
    <property type="component" value="Unassembled WGS sequence"/>
</dbReference>
<evidence type="ECO:0000313" key="2">
    <source>
        <dbReference type="Proteomes" id="UP001525961"/>
    </source>
</evidence>
<evidence type="ECO:0000313" key="1">
    <source>
        <dbReference type="EMBL" id="MCT7979734.1"/>
    </source>
</evidence>